<dbReference type="STRING" id="1134406.ADN00_03800"/>
<dbReference type="InterPro" id="IPR011006">
    <property type="entry name" value="CheY-like_superfamily"/>
</dbReference>
<evidence type="ECO:0000259" key="2">
    <source>
        <dbReference type="PROSITE" id="PS50110"/>
    </source>
</evidence>
<comment type="caution">
    <text evidence="3">The sequence shown here is derived from an EMBL/GenBank/DDBJ whole genome shotgun (WGS) entry which is preliminary data.</text>
</comment>
<dbReference type="InterPro" id="IPR051015">
    <property type="entry name" value="EvgA-like"/>
</dbReference>
<dbReference type="PROSITE" id="PS50110">
    <property type="entry name" value="RESPONSE_REGULATORY"/>
    <property type="match status" value="1"/>
</dbReference>
<feature type="modified residue" description="4-aspartylphosphate" evidence="1">
    <location>
        <position position="73"/>
    </location>
</feature>
<dbReference type="EMBL" id="LGCL01000015">
    <property type="protein sequence ID" value="KPL79025.1"/>
    <property type="molecule type" value="Genomic_DNA"/>
</dbReference>
<proteinExistence type="predicted"/>
<dbReference type="PANTHER" id="PTHR45566">
    <property type="entry name" value="HTH-TYPE TRANSCRIPTIONAL REGULATOR YHJB-RELATED"/>
    <property type="match status" value="1"/>
</dbReference>
<name>A0A0P6XFR5_9CHLR</name>
<dbReference type="Pfam" id="PF00072">
    <property type="entry name" value="Response_reg"/>
    <property type="match status" value="1"/>
</dbReference>
<dbReference type="Gene3D" id="3.40.50.2300">
    <property type="match status" value="1"/>
</dbReference>
<keyword evidence="4" id="KW-1185">Reference proteome</keyword>
<evidence type="ECO:0000256" key="1">
    <source>
        <dbReference type="PROSITE-ProRule" id="PRU00169"/>
    </source>
</evidence>
<accession>A0A0P6XFR5</accession>
<dbReference type="SUPFAM" id="SSF52172">
    <property type="entry name" value="CheY-like"/>
    <property type="match status" value="1"/>
</dbReference>
<reference evidence="3 4" key="1">
    <citation type="submission" date="2015-07" db="EMBL/GenBank/DDBJ databases">
        <title>Genome sequence of Ornatilinea apprima DSM 23815.</title>
        <authorList>
            <person name="Hemp J."/>
            <person name="Ward L.M."/>
            <person name="Pace L.A."/>
            <person name="Fischer W.W."/>
        </authorList>
    </citation>
    <scope>NUCLEOTIDE SEQUENCE [LARGE SCALE GENOMIC DNA]</scope>
    <source>
        <strain evidence="3 4">P3M-1</strain>
    </source>
</reference>
<protein>
    <recommendedName>
        <fullName evidence="2">Response regulatory domain-containing protein</fullName>
    </recommendedName>
</protein>
<dbReference type="Proteomes" id="UP000050417">
    <property type="component" value="Unassembled WGS sequence"/>
</dbReference>
<gene>
    <name evidence="3" type="ORF">ADN00_03800</name>
</gene>
<keyword evidence="1" id="KW-0597">Phosphoprotein</keyword>
<feature type="domain" description="Response regulatory" evidence="2">
    <location>
        <begin position="22"/>
        <end position="136"/>
    </location>
</feature>
<evidence type="ECO:0000313" key="4">
    <source>
        <dbReference type="Proteomes" id="UP000050417"/>
    </source>
</evidence>
<dbReference type="InterPro" id="IPR001789">
    <property type="entry name" value="Sig_transdc_resp-reg_receiver"/>
</dbReference>
<organism evidence="3 4">
    <name type="scientific">Ornatilinea apprima</name>
    <dbReference type="NCBI Taxonomy" id="1134406"/>
    <lineage>
        <taxon>Bacteria</taxon>
        <taxon>Bacillati</taxon>
        <taxon>Chloroflexota</taxon>
        <taxon>Anaerolineae</taxon>
        <taxon>Anaerolineales</taxon>
        <taxon>Anaerolineaceae</taxon>
        <taxon>Ornatilinea</taxon>
    </lineage>
</organism>
<dbReference type="SMART" id="SM00448">
    <property type="entry name" value="REC"/>
    <property type="match status" value="1"/>
</dbReference>
<dbReference type="OrthoDB" id="9814495at2"/>
<dbReference type="PANTHER" id="PTHR45566:SF1">
    <property type="entry name" value="HTH-TYPE TRANSCRIPTIONAL REGULATOR YHJB-RELATED"/>
    <property type="match status" value="1"/>
</dbReference>
<dbReference type="AlphaFoldDB" id="A0A0P6XFR5"/>
<sequence>MPFVISNSPGSFRFALQGTALRVLIADPQRRVRAALKTLLSHQSGIQVVADTAAYENLHHLIQVCQPELLLIDPAIADQPFETVLHHLREAYPWLCIVAMSGKAELQPRALAAGANRFVSKADPPDRLLNAILPNHPA</sequence>
<evidence type="ECO:0000313" key="3">
    <source>
        <dbReference type="EMBL" id="KPL79025.1"/>
    </source>
</evidence>
<dbReference type="GO" id="GO:0000160">
    <property type="term" value="P:phosphorelay signal transduction system"/>
    <property type="evidence" value="ECO:0007669"/>
    <property type="project" value="InterPro"/>
</dbReference>
<dbReference type="RefSeq" id="WP_075061635.1">
    <property type="nucleotide sequence ID" value="NZ_LGCL01000015.1"/>
</dbReference>